<dbReference type="Gene3D" id="3.40.50.1010">
    <property type="entry name" value="5'-nuclease"/>
    <property type="match status" value="1"/>
</dbReference>
<name>A0A1H0B3X6_9ACTO</name>
<proteinExistence type="predicted"/>
<dbReference type="Proteomes" id="UP000198541">
    <property type="component" value="Unassembled WGS sequence"/>
</dbReference>
<keyword evidence="2" id="KW-0479">Metal-binding</keyword>
<keyword evidence="3" id="KW-0378">Hydrolase</keyword>
<feature type="domain" description="PIN" evidence="5">
    <location>
        <begin position="4"/>
        <end position="121"/>
    </location>
</feature>
<dbReference type="InterPro" id="IPR041705">
    <property type="entry name" value="PIN_Sll0205"/>
</dbReference>
<dbReference type="Pfam" id="PF01850">
    <property type="entry name" value="PIN"/>
    <property type="match status" value="1"/>
</dbReference>
<dbReference type="RefSeq" id="WP_092534103.1">
    <property type="nucleotide sequence ID" value="NZ_FNIM01000003.1"/>
</dbReference>
<sequence length="130" mass="14371">MSGYLLDTHALMWAINEPDRLGPDAAQVLRARESRLLVSAASAWELFTKYRIGKLPGAGPWLDALDGHITRLGAEVLPINWQHARLSGQLEWAHRDPFDRMLAAQAITEALTLITVDAAFSGLLGLKTLW</sequence>
<evidence type="ECO:0000313" key="6">
    <source>
        <dbReference type="EMBL" id="SDN40297.1"/>
    </source>
</evidence>
<keyword evidence="7" id="KW-1185">Reference proteome</keyword>
<evidence type="ECO:0000259" key="5">
    <source>
        <dbReference type="Pfam" id="PF01850"/>
    </source>
</evidence>
<dbReference type="GO" id="GO:0004518">
    <property type="term" value="F:nuclease activity"/>
    <property type="evidence" value="ECO:0007669"/>
    <property type="project" value="UniProtKB-KW"/>
</dbReference>
<dbReference type="GO" id="GO:0046872">
    <property type="term" value="F:metal ion binding"/>
    <property type="evidence" value="ECO:0007669"/>
    <property type="project" value="UniProtKB-KW"/>
</dbReference>
<organism evidence="6 7">
    <name type="scientific">Actinomyces ruminicola</name>
    <dbReference type="NCBI Taxonomy" id="332524"/>
    <lineage>
        <taxon>Bacteria</taxon>
        <taxon>Bacillati</taxon>
        <taxon>Actinomycetota</taxon>
        <taxon>Actinomycetes</taxon>
        <taxon>Actinomycetales</taxon>
        <taxon>Actinomycetaceae</taxon>
        <taxon>Actinomyces</taxon>
    </lineage>
</organism>
<evidence type="ECO:0000313" key="7">
    <source>
        <dbReference type="Proteomes" id="UP000198541"/>
    </source>
</evidence>
<dbReference type="EMBL" id="FNIM01000003">
    <property type="protein sequence ID" value="SDN40297.1"/>
    <property type="molecule type" value="Genomic_DNA"/>
</dbReference>
<dbReference type="PANTHER" id="PTHR36173:SF2">
    <property type="entry name" value="RIBONUCLEASE VAPC16"/>
    <property type="match status" value="1"/>
</dbReference>
<reference evidence="7" key="1">
    <citation type="submission" date="2016-10" db="EMBL/GenBank/DDBJ databases">
        <authorList>
            <person name="Varghese N."/>
            <person name="Submissions S."/>
        </authorList>
    </citation>
    <scope>NUCLEOTIDE SEQUENCE [LARGE SCALE GENOMIC DNA]</scope>
    <source>
        <strain evidence="7">DSM 27982</strain>
    </source>
</reference>
<keyword evidence="1" id="KW-0540">Nuclease</keyword>
<evidence type="ECO:0000256" key="3">
    <source>
        <dbReference type="ARBA" id="ARBA00022801"/>
    </source>
</evidence>
<dbReference type="GO" id="GO:0016787">
    <property type="term" value="F:hydrolase activity"/>
    <property type="evidence" value="ECO:0007669"/>
    <property type="project" value="UniProtKB-KW"/>
</dbReference>
<dbReference type="InterPro" id="IPR052919">
    <property type="entry name" value="TA_system_RNase"/>
</dbReference>
<dbReference type="InterPro" id="IPR029060">
    <property type="entry name" value="PIN-like_dom_sf"/>
</dbReference>
<protein>
    <submittedName>
        <fullName evidence="6">PIN domain nuclease, a component of toxin-antitoxin system (PIN domain)</fullName>
    </submittedName>
</protein>
<accession>A0A1H0B3X6</accession>
<dbReference type="PANTHER" id="PTHR36173">
    <property type="entry name" value="RIBONUCLEASE VAPC16-RELATED"/>
    <property type="match status" value="1"/>
</dbReference>
<evidence type="ECO:0000256" key="1">
    <source>
        <dbReference type="ARBA" id="ARBA00022722"/>
    </source>
</evidence>
<evidence type="ECO:0000256" key="2">
    <source>
        <dbReference type="ARBA" id="ARBA00022723"/>
    </source>
</evidence>
<dbReference type="CDD" id="cd09872">
    <property type="entry name" value="PIN_Sll0205-like"/>
    <property type="match status" value="1"/>
</dbReference>
<gene>
    <name evidence="6" type="ORF">SAMN05216355_10365</name>
</gene>
<dbReference type="AlphaFoldDB" id="A0A1H0B3X6"/>
<evidence type="ECO:0000256" key="4">
    <source>
        <dbReference type="ARBA" id="ARBA00022842"/>
    </source>
</evidence>
<dbReference type="InterPro" id="IPR002716">
    <property type="entry name" value="PIN_dom"/>
</dbReference>
<keyword evidence="4" id="KW-0460">Magnesium</keyword>
<dbReference type="SUPFAM" id="SSF88723">
    <property type="entry name" value="PIN domain-like"/>
    <property type="match status" value="1"/>
</dbReference>